<gene>
    <name evidence="2" type="ORF">A1O5_00010</name>
</gene>
<feature type="non-terminal residue" evidence="2">
    <location>
        <position position="1"/>
    </location>
</feature>
<feature type="compositionally biased region" description="Basic and acidic residues" evidence="1">
    <location>
        <begin position="85"/>
        <end position="97"/>
    </location>
</feature>
<keyword evidence="3" id="KW-1185">Reference proteome</keyword>
<proteinExistence type="predicted"/>
<sequence>SPPASPRAISPRIYQSEPVTIRRLPDSASLLCGPQLSPPPPARFRTFTLIHLRTRSELISHDQIAGSANSFRLQPSSSSAQPPIDRNHGAKELRNSDHCDHSIRGAGHCGLRYLCDPKSSQPVRETRERGRGGRRRGITLSGAVRVQMRVRFQLDDNDLENKVSAKARSISGMLRSEDGRDTWF</sequence>
<protein>
    <submittedName>
        <fullName evidence="2">Uncharacterized protein</fullName>
    </submittedName>
</protein>
<dbReference type="GeneID" id="19184748"/>
<dbReference type="RefSeq" id="XP_007738821.1">
    <property type="nucleotide sequence ID" value="XM_007740631.1"/>
</dbReference>
<dbReference type="Proteomes" id="UP000019471">
    <property type="component" value="Unassembled WGS sequence"/>
</dbReference>
<comment type="caution">
    <text evidence="2">The sequence shown here is derived from an EMBL/GenBank/DDBJ whole genome shotgun (WGS) entry which is preliminary data.</text>
</comment>
<dbReference type="OrthoDB" id="4160355at2759"/>
<organism evidence="2 3">
    <name type="scientific">Cladophialophora psammophila CBS 110553</name>
    <dbReference type="NCBI Taxonomy" id="1182543"/>
    <lineage>
        <taxon>Eukaryota</taxon>
        <taxon>Fungi</taxon>
        <taxon>Dikarya</taxon>
        <taxon>Ascomycota</taxon>
        <taxon>Pezizomycotina</taxon>
        <taxon>Eurotiomycetes</taxon>
        <taxon>Chaetothyriomycetidae</taxon>
        <taxon>Chaetothyriales</taxon>
        <taxon>Herpotrichiellaceae</taxon>
        <taxon>Cladophialophora</taxon>
    </lineage>
</organism>
<dbReference type="EMBL" id="AMGX01000001">
    <property type="protein sequence ID" value="EXJ75504.1"/>
    <property type="molecule type" value="Genomic_DNA"/>
</dbReference>
<accession>W9XZ19</accession>
<evidence type="ECO:0000256" key="1">
    <source>
        <dbReference type="SAM" id="MobiDB-lite"/>
    </source>
</evidence>
<evidence type="ECO:0000313" key="3">
    <source>
        <dbReference type="Proteomes" id="UP000019471"/>
    </source>
</evidence>
<feature type="compositionally biased region" description="Polar residues" evidence="1">
    <location>
        <begin position="70"/>
        <end position="81"/>
    </location>
</feature>
<evidence type="ECO:0000313" key="2">
    <source>
        <dbReference type="EMBL" id="EXJ75504.1"/>
    </source>
</evidence>
<dbReference type="HOGENOM" id="CLU_1274918_0_0_1"/>
<dbReference type="AlphaFoldDB" id="W9XZ19"/>
<reference evidence="2 3" key="1">
    <citation type="submission" date="2013-03" db="EMBL/GenBank/DDBJ databases">
        <title>The Genome Sequence of Cladophialophora psammophila CBS 110553.</title>
        <authorList>
            <consortium name="The Broad Institute Genomics Platform"/>
            <person name="Cuomo C."/>
            <person name="de Hoog S."/>
            <person name="Gorbushina A."/>
            <person name="Walker B."/>
            <person name="Young S.K."/>
            <person name="Zeng Q."/>
            <person name="Gargeya S."/>
            <person name="Fitzgerald M."/>
            <person name="Haas B."/>
            <person name="Abouelleil A."/>
            <person name="Allen A.W."/>
            <person name="Alvarado L."/>
            <person name="Arachchi H.M."/>
            <person name="Berlin A.M."/>
            <person name="Chapman S.B."/>
            <person name="Gainer-Dewar J."/>
            <person name="Goldberg J."/>
            <person name="Griggs A."/>
            <person name="Gujja S."/>
            <person name="Hansen M."/>
            <person name="Howarth C."/>
            <person name="Imamovic A."/>
            <person name="Ireland A."/>
            <person name="Larimer J."/>
            <person name="McCowan C."/>
            <person name="Murphy C."/>
            <person name="Pearson M."/>
            <person name="Poon T.W."/>
            <person name="Priest M."/>
            <person name="Roberts A."/>
            <person name="Saif S."/>
            <person name="Shea T."/>
            <person name="Sisk P."/>
            <person name="Sykes S."/>
            <person name="Wortman J."/>
            <person name="Nusbaum C."/>
            <person name="Birren B."/>
        </authorList>
    </citation>
    <scope>NUCLEOTIDE SEQUENCE [LARGE SCALE GENOMIC DNA]</scope>
    <source>
        <strain evidence="2 3">CBS 110553</strain>
    </source>
</reference>
<feature type="region of interest" description="Disordered" evidence="1">
    <location>
        <begin position="70"/>
        <end position="97"/>
    </location>
</feature>
<name>W9XZ19_9EURO</name>